<keyword evidence="3" id="KW-0479">Metal-binding</keyword>
<dbReference type="InterPro" id="IPR050792">
    <property type="entry name" value="ADP-ribosylglycohydrolase"/>
</dbReference>
<comment type="cofactor">
    <cofactor evidence="3">
        <name>Mg(2+)</name>
        <dbReference type="ChEBI" id="CHEBI:18420"/>
    </cofactor>
    <text evidence="3">Binds 2 magnesium ions per subunit.</text>
</comment>
<dbReference type="Gene3D" id="1.10.4080.10">
    <property type="entry name" value="ADP-ribosylation/Crystallin J1"/>
    <property type="match status" value="1"/>
</dbReference>
<keyword evidence="3" id="KW-0460">Magnesium</keyword>
<proteinExistence type="inferred from homology"/>
<dbReference type="PANTHER" id="PTHR16222:SF24">
    <property type="entry name" value="ADP-RIBOSYLHYDROLASE ARH3"/>
    <property type="match status" value="1"/>
</dbReference>
<name>A0AA45WNF5_9AQUI</name>
<dbReference type="EMBL" id="FXTX01000017">
    <property type="protein sequence ID" value="SMP18451.1"/>
    <property type="molecule type" value="Genomic_DNA"/>
</dbReference>
<protein>
    <submittedName>
        <fullName evidence="4">ADP-ribosylglycohydrolase</fullName>
    </submittedName>
</protein>
<feature type="binding site" evidence="3">
    <location>
        <position position="59"/>
    </location>
    <ligand>
        <name>Mg(2+)</name>
        <dbReference type="ChEBI" id="CHEBI:18420"/>
        <label>1</label>
    </ligand>
</feature>
<dbReference type="GO" id="GO:0046872">
    <property type="term" value="F:metal ion binding"/>
    <property type="evidence" value="ECO:0007669"/>
    <property type="project" value="UniProtKB-KW"/>
</dbReference>
<evidence type="ECO:0000256" key="3">
    <source>
        <dbReference type="PIRSR" id="PIRSR605502-1"/>
    </source>
</evidence>
<keyword evidence="5" id="KW-1185">Reference proteome</keyword>
<dbReference type="InterPro" id="IPR036705">
    <property type="entry name" value="Ribosyl_crysJ1_sf"/>
</dbReference>
<organism evidence="4 5">
    <name type="scientific">Venenivibrio stagnispumantis</name>
    <dbReference type="NCBI Taxonomy" id="407998"/>
    <lineage>
        <taxon>Bacteria</taxon>
        <taxon>Pseudomonadati</taxon>
        <taxon>Aquificota</taxon>
        <taxon>Aquificia</taxon>
        <taxon>Aquificales</taxon>
        <taxon>Hydrogenothermaceae</taxon>
        <taxon>Venenivibrio</taxon>
    </lineage>
</organism>
<dbReference type="Pfam" id="PF03747">
    <property type="entry name" value="ADP_ribosyl_GH"/>
    <property type="match status" value="1"/>
</dbReference>
<dbReference type="SUPFAM" id="SSF101478">
    <property type="entry name" value="ADP-ribosylglycohydrolase"/>
    <property type="match status" value="1"/>
</dbReference>
<feature type="binding site" evidence="3">
    <location>
        <position position="269"/>
    </location>
    <ligand>
        <name>Mg(2+)</name>
        <dbReference type="ChEBI" id="CHEBI:18420"/>
        <label>1</label>
    </ligand>
</feature>
<dbReference type="AlphaFoldDB" id="A0AA45WNF5"/>
<dbReference type="PANTHER" id="PTHR16222">
    <property type="entry name" value="ADP-RIBOSYLGLYCOHYDROLASE"/>
    <property type="match status" value="1"/>
</dbReference>
<gene>
    <name evidence="4" type="ORF">SAMN06264868_11739</name>
</gene>
<dbReference type="RefSeq" id="WP_265134217.1">
    <property type="nucleotide sequence ID" value="NZ_FXTX01000017.1"/>
</dbReference>
<keyword evidence="2" id="KW-0378">Hydrolase</keyword>
<comment type="similarity">
    <text evidence="1">Belongs to the ADP-ribosylglycohydrolase family.</text>
</comment>
<dbReference type="InterPro" id="IPR005502">
    <property type="entry name" value="Ribosyl_crysJ1"/>
</dbReference>
<sequence>MEEKFIGTLLGAGIGDSLGMTVEELPVDEVILHYGDKVKDLVDPHPSSPSNFLKAGENTSEFDIVMLVAKSIAEKGRIDIQDIIYRYVEWEEKEELHNYIDPYFLIAIHNLKNGIEIDRSSSSIEGALPAIPVGMFHYKNPILAVEGSKAIVMLTHRNEIVLDAASVIAVAIGELIQGRFYLPEETEYFIKLLKTFVKKEETKSYLRKVLNLIKEDASYEKAINELGNGNFALEALSQALFIFLKTPENVEEAIINAANCYGYYGGDTDSIALLTGAFVGAYNGNEDFPERWINNLKRYNEIVEVAKKLEKVAIH</sequence>
<evidence type="ECO:0000256" key="2">
    <source>
        <dbReference type="ARBA" id="ARBA00022801"/>
    </source>
</evidence>
<feature type="binding site" evidence="3">
    <location>
        <position position="267"/>
    </location>
    <ligand>
        <name>Mg(2+)</name>
        <dbReference type="ChEBI" id="CHEBI:18420"/>
        <label>1</label>
    </ligand>
</feature>
<evidence type="ECO:0000256" key="1">
    <source>
        <dbReference type="ARBA" id="ARBA00010702"/>
    </source>
</evidence>
<dbReference type="GO" id="GO:0016787">
    <property type="term" value="F:hydrolase activity"/>
    <property type="evidence" value="ECO:0007669"/>
    <property type="project" value="UniProtKB-KW"/>
</dbReference>
<accession>A0AA45WNF5</accession>
<dbReference type="Proteomes" id="UP001157947">
    <property type="component" value="Unassembled WGS sequence"/>
</dbReference>
<feature type="binding site" evidence="3">
    <location>
        <position position="270"/>
    </location>
    <ligand>
        <name>Mg(2+)</name>
        <dbReference type="ChEBI" id="CHEBI:18420"/>
        <label>1</label>
    </ligand>
</feature>
<evidence type="ECO:0000313" key="5">
    <source>
        <dbReference type="Proteomes" id="UP001157947"/>
    </source>
</evidence>
<comment type="caution">
    <text evidence="4">The sequence shown here is derived from an EMBL/GenBank/DDBJ whole genome shotgun (WGS) entry which is preliminary data.</text>
</comment>
<reference evidence="4" key="1">
    <citation type="submission" date="2017-05" db="EMBL/GenBank/DDBJ databases">
        <authorList>
            <person name="Varghese N."/>
            <person name="Submissions S."/>
        </authorList>
    </citation>
    <scope>NUCLEOTIDE SEQUENCE</scope>
    <source>
        <strain evidence="4">DSM 18763</strain>
    </source>
</reference>
<evidence type="ECO:0000313" key="4">
    <source>
        <dbReference type="EMBL" id="SMP18451.1"/>
    </source>
</evidence>